<dbReference type="EMBL" id="BK014782">
    <property type="protein sequence ID" value="DAD75416.1"/>
    <property type="molecule type" value="Genomic_DNA"/>
</dbReference>
<proteinExistence type="predicted"/>
<reference evidence="1" key="1">
    <citation type="journal article" date="2021" name="Proc. Natl. Acad. Sci. U.S.A.">
        <title>A Catalog of Tens of Thousands of Viruses from Human Metagenomes Reveals Hidden Associations with Chronic Diseases.</title>
        <authorList>
            <person name="Tisza M.J."/>
            <person name="Buck C.B."/>
        </authorList>
    </citation>
    <scope>NUCLEOTIDE SEQUENCE</scope>
    <source>
        <strain evidence="1">Ctqw35</strain>
    </source>
</reference>
<organism evidence="1">
    <name type="scientific">Siphoviridae sp. ctqw35</name>
    <dbReference type="NCBI Taxonomy" id="2826471"/>
    <lineage>
        <taxon>Viruses</taxon>
        <taxon>Duplodnaviria</taxon>
        <taxon>Heunggongvirae</taxon>
        <taxon>Uroviricota</taxon>
        <taxon>Caudoviricetes</taxon>
    </lineage>
</organism>
<accession>A0A8S5LZW2</accession>
<sequence length="48" mass="5605">MGKWYFCPFCNKKIVKYSKDAECKGVFLLCKKCGKQVEIKINKNKSLN</sequence>
<protein>
    <submittedName>
        <fullName evidence="1">Uncharacterized protein</fullName>
    </submittedName>
</protein>
<name>A0A8S5LZW2_9CAUD</name>
<evidence type="ECO:0000313" key="1">
    <source>
        <dbReference type="EMBL" id="DAD75416.1"/>
    </source>
</evidence>